<name>A0A8T2GBF8_ARASU</name>
<dbReference type="PANTHER" id="PTHR31635">
    <property type="entry name" value="REVERSE TRANSCRIPTASE DOMAIN-CONTAINING PROTEIN-RELATED"/>
    <property type="match status" value="1"/>
</dbReference>
<dbReference type="Proteomes" id="UP000694251">
    <property type="component" value="Chromosome 2"/>
</dbReference>
<evidence type="ECO:0000259" key="2">
    <source>
        <dbReference type="PROSITE" id="PS50878"/>
    </source>
</evidence>
<dbReference type="Pfam" id="PF03478">
    <property type="entry name" value="Beta-prop_KIB1-4"/>
    <property type="match status" value="1"/>
</dbReference>
<reference evidence="3 4" key="1">
    <citation type="submission" date="2020-12" db="EMBL/GenBank/DDBJ databases">
        <title>Concerted genomic and epigenomic changes stabilize Arabidopsis allopolyploids.</title>
        <authorList>
            <person name="Chen Z."/>
        </authorList>
    </citation>
    <scope>NUCLEOTIDE SEQUENCE [LARGE SCALE GENOMIC DNA]</scope>
    <source>
        <strain evidence="3">As9502</strain>
        <tissue evidence="3">Leaf</tissue>
    </source>
</reference>
<dbReference type="OrthoDB" id="642536at2759"/>
<dbReference type="PROSITE" id="PS50878">
    <property type="entry name" value="RT_POL"/>
    <property type="match status" value="1"/>
</dbReference>
<dbReference type="InterPro" id="IPR005174">
    <property type="entry name" value="KIB1-4_b-propeller"/>
</dbReference>
<feature type="region of interest" description="Disordered" evidence="1">
    <location>
        <begin position="144"/>
        <end position="177"/>
    </location>
</feature>
<protein>
    <submittedName>
        <fullName evidence="3">F-box-like domain superfamily</fullName>
    </submittedName>
</protein>
<proteinExistence type="predicted"/>
<dbReference type="InterPro" id="IPR001810">
    <property type="entry name" value="F-box_dom"/>
</dbReference>
<dbReference type="EMBL" id="JAEFBJ010000002">
    <property type="protein sequence ID" value="KAG7640611.1"/>
    <property type="molecule type" value="Genomic_DNA"/>
</dbReference>
<dbReference type="CDD" id="cd01650">
    <property type="entry name" value="RT_nLTR_like"/>
    <property type="match status" value="1"/>
</dbReference>
<dbReference type="Pfam" id="PF00078">
    <property type="entry name" value="RVT_1"/>
    <property type="match status" value="1"/>
</dbReference>
<dbReference type="Pfam" id="PF13966">
    <property type="entry name" value="zf-RVT"/>
    <property type="match status" value="1"/>
</dbReference>
<evidence type="ECO:0000313" key="3">
    <source>
        <dbReference type="EMBL" id="KAG7640611.1"/>
    </source>
</evidence>
<keyword evidence="4" id="KW-1185">Reference proteome</keyword>
<dbReference type="InterPro" id="IPR026960">
    <property type="entry name" value="RVT-Znf"/>
</dbReference>
<dbReference type="PANTHER" id="PTHR31635:SF196">
    <property type="entry name" value="REVERSE TRANSCRIPTASE DOMAIN-CONTAINING PROTEIN-RELATED"/>
    <property type="match status" value="1"/>
</dbReference>
<accession>A0A8T2GBF8</accession>
<dbReference type="InterPro" id="IPR000477">
    <property type="entry name" value="RT_dom"/>
</dbReference>
<feature type="domain" description="Reverse transcriptase" evidence="2">
    <location>
        <begin position="578"/>
        <end position="860"/>
    </location>
</feature>
<evidence type="ECO:0000256" key="1">
    <source>
        <dbReference type="SAM" id="MobiDB-lite"/>
    </source>
</evidence>
<gene>
    <name evidence="3" type="ORF">ISN44_As02g004700</name>
</gene>
<sequence>MFSWNGLSSLTSPVGNPIRLHPETELCTKFDEAKVFVEVNLSQEVPKCFRFSIEDEEDVNVEFVYPWLPPKCSCCNKWGHLVDVCVSKPKSPLKERVMELEEGEVLVVVSDNVIVSKVNTNVEIQNSTLQLSEVVENQEVSDKVIPQVTQSDGDGWSLVSPGKGSKSSEKSNGKPLEFGQVTLLSSSRYSALSDHEDNGDKEETERVEQVEVLDSNVGALKNSAPETEKTGALRVNLPRSSKSSHKGMRDFQDVVRYCSLADMSYHGPVFTWCNKREEGLVNKKLDRVLVNEVWTRKFPAVYSIFEAGGISDHLRCRIKFASGNTQPKGPFKFNNVLTTLPEFLQIVKDFWDGTPALFHPTSAMFRFSKKLKGLKPILKSLGRSTLHNLSVRVAEAYTSLCEKQQKTLETASSQAIAEETQAHTHWNSLADLEEGYLQQKSKLHWLDVGDKNNKYFHNSVKARVAMNSIREIQCTDGRVCTSHDDIKEEAVRFFKSFLQAKPEDFEGSSVAEIQNILTYRSSTVDHEKLMREVTEDEIKKVLFSMPQHKSPGPDGYTVEFFKTAWPVLGRDLVIAIQSFFLKGFLPKGINTTILALISKKHEVSGMKDYRPISYCNVLYKIVSKLMANRLKEILPASIAPNQSAFIKDRLMMENLLLASELVKNYHKESISSRSALKIDISKAFDFVQWPFLINVLKAIHLPEMFIHWIELCIGTASFLVQVNGELSGFFRSERGLRQGCSLSPYLYVICMNVLSCMLDKAAVEKKISYHPRCRNMNLTHLCFADDIMVFSDGTSKSIQGTLAIFEKFAAMSGLKISLEKSTIFMAGISPNAKTSILQQFPFELDLNTKKAKIAWSEVCKLKEEGGLGLKPLKEANEVSLLKLIWRILSARDSLWVKWVNKHLIRKETFWSVKENTGLGSWLWRKILKQRDKARLFHRMEVRSGTFTSFWYDHWCPLGRLHQHMGSRGTIDLGIPNNATVAEVMNTHRRKRHRADFLNQIESQIELARQDRSTDGDRSLWKQKEDTFKSSFSSSKTWQQIRSISLRCDWYRGVWFSASTPKYSFVTWLAFHNRLTTSDKICKWNSGARYDCVFCGEELETRDHLFFSCPYSSHVWFSLTKGLLNGRNISNWNLITPHLLDSSRPYLHVFTLRYAFQASIHSLWRERNCRRHGETAIRAAKLAKFIDKTIRNRFSTIQRSGNTRLHASWSELCPDVLRCVFELLSFLDLNRTRSVCSSWHSASRHCVPTQNQIPWLILFPRNNVNNNNNNSCVLFVPDDRDSLYKTKDLGVGFMLSNCLATYGSWILMMDRLCNLNILNPLTGEKIDLPRTKFDLPRLESSVACLWIDEKTKDYIVVWKIKNSLVYAKKGNHTWQQVFSMNEELSVEQIVYEHKTQKLYVHFNDSTLSIWRLSREDPHGVFENYIPFDFVFQDFLPDRRSDEELYVKEYIDTRLNIALTTSGELLKVASVVQKSKRWLFRIYKMNYIKRRWERIESLGDEALILDMGITIVAKDIPGLKRNSIYISGFDYGRKHLDHIFIFDLTTQESEPLPYCVSSSNDFSDARWFFPSFSQSPY</sequence>
<dbReference type="Pfam" id="PF00646">
    <property type="entry name" value="F-box"/>
    <property type="match status" value="1"/>
</dbReference>
<organism evidence="3 4">
    <name type="scientific">Arabidopsis suecica</name>
    <name type="common">Swedish thale-cress</name>
    <name type="synonym">Cardaminopsis suecica</name>
    <dbReference type="NCBI Taxonomy" id="45249"/>
    <lineage>
        <taxon>Eukaryota</taxon>
        <taxon>Viridiplantae</taxon>
        <taxon>Streptophyta</taxon>
        <taxon>Embryophyta</taxon>
        <taxon>Tracheophyta</taxon>
        <taxon>Spermatophyta</taxon>
        <taxon>Magnoliopsida</taxon>
        <taxon>eudicotyledons</taxon>
        <taxon>Gunneridae</taxon>
        <taxon>Pentapetalae</taxon>
        <taxon>rosids</taxon>
        <taxon>malvids</taxon>
        <taxon>Brassicales</taxon>
        <taxon>Brassicaceae</taxon>
        <taxon>Camelineae</taxon>
        <taxon>Arabidopsis</taxon>
    </lineage>
</organism>
<evidence type="ECO:0000313" key="4">
    <source>
        <dbReference type="Proteomes" id="UP000694251"/>
    </source>
</evidence>
<dbReference type="SMART" id="SM00256">
    <property type="entry name" value="FBOX"/>
    <property type="match status" value="1"/>
</dbReference>
<dbReference type="CDD" id="cd09917">
    <property type="entry name" value="F-box_SF"/>
    <property type="match status" value="1"/>
</dbReference>
<comment type="caution">
    <text evidence="3">The sequence shown here is derived from an EMBL/GenBank/DDBJ whole genome shotgun (WGS) entry which is preliminary data.</text>
</comment>